<accession>A0A645DBX3</accession>
<evidence type="ECO:0000313" key="1">
    <source>
        <dbReference type="EMBL" id="MPM86518.1"/>
    </source>
</evidence>
<gene>
    <name evidence="1" type="ORF">SDC9_133607</name>
</gene>
<organism evidence="1">
    <name type="scientific">bioreactor metagenome</name>
    <dbReference type="NCBI Taxonomy" id="1076179"/>
    <lineage>
        <taxon>unclassified sequences</taxon>
        <taxon>metagenomes</taxon>
        <taxon>ecological metagenomes</taxon>
    </lineage>
</organism>
<dbReference type="AlphaFoldDB" id="A0A645DBX3"/>
<reference evidence="1" key="1">
    <citation type="submission" date="2019-08" db="EMBL/GenBank/DDBJ databases">
        <authorList>
            <person name="Kucharzyk K."/>
            <person name="Murdoch R.W."/>
            <person name="Higgins S."/>
            <person name="Loffler F."/>
        </authorList>
    </citation>
    <scope>NUCLEOTIDE SEQUENCE</scope>
</reference>
<protein>
    <submittedName>
        <fullName evidence="1">Uncharacterized protein</fullName>
    </submittedName>
</protein>
<proteinExistence type="predicted"/>
<dbReference type="EMBL" id="VSSQ01034540">
    <property type="protein sequence ID" value="MPM86518.1"/>
    <property type="molecule type" value="Genomic_DNA"/>
</dbReference>
<name>A0A645DBX3_9ZZZZ</name>
<comment type="caution">
    <text evidence="1">The sequence shown here is derived from an EMBL/GenBank/DDBJ whole genome shotgun (WGS) entry which is preliminary data.</text>
</comment>
<sequence length="104" mass="11379">MQDYPDDSNLYRLGAPPDRFLPYPHRNLLMDIGKGLSFCYCLVTTKNTTIGGPFHDPWYTNKPCASIPVVPVRRLHVLFVSTAVGEGTGVPAVFPDCSVLAVIG</sequence>